<name>A0ABQ5Q4E2_9BACT</name>
<reference evidence="11 12" key="1">
    <citation type="journal article" date="2023" name="Antonie Van Leeuwenhoek">
        <title>Mesoterricola silvestris gen. nov., sp. nov., Mesoterricola sediminis sp. nov., Geothrix oryzae sp. nov., Geothrix edaphica sp. nov., Geothrix rubra sp. nov., and Geothrix limicola sp. nov., six novel members of Acidobacteriota isolated from soils.</title>
        <authorList>
            <person name="Itoh H."/>
            <person name="Sugisawa Y."/>
            <person name="Mise K."/>
            <person name="Xu Z."/>
            <person name="Kuniyasu M."/>
            <person name="Ushijima N."/>
            <person name="Kawano K."/>
            <person name="Kobayashi E."/>
            <person name="Shiratori Y."/>
            <person name="Masuda Y."/>
            <person name="Senoo K."/>
        </authorList>
    </citation>
    <scope>NUCLEOTIDE SEQUENCE [LARGE SCALE GENOMIC DNA]</scope>
    <source>
        <strain evidence="11 12">Red803</strain>
    </source>
</reference>
<accession>A0ABQ5Q4E2</accession>
<feature type="domain" description="Porphobilinogen deaminase C-terminal" evidence="10">
    <location>
        <begin position="224"/>
        <end position="275"/>
    </location>
</feature>
<dbReference type="PANTHER" id="PTHR11557:SF0">
    <property type="entry name" value="PORPHOBILINOGEN DEAMINASE"/>
    <property type="match status" value="1"/>
</dbReference>
<keyword evidence="12" id="KW-1185">Reference proteome</keyword>
<evidence type="ECO:0000259" key="10">
    <source>
        <dbReference type="Pfam" id="PF03900"/>
    </source>
</evidence>
<dbReference type="EC" id="2.5.1.61" evidence="8"/>
<keyword evidence="6" id="KW-0627">Porphyrin biosynthesis</keyword>
<dbReference type="RefSeq" id="WP_285723090.1">
    <property type="nucleotide sequence ID" value="NZ_BSDD01000001.1"/>
</dbReference>
<dbReference type="InterPro" id="IPR022418">
    <property type="entry name" value="Porphobilinogen_deaminase_C"/>
</dbReference>
<evidence type="ECO:0000256" key="4">
    <source>
        <dbReference type="ARBA" id="ARBA00011245"/>
    </source>
</evidence>
<evidence type="ECO:0000313" key="12">
    <source>
        <dbReference type="Proteomes" id="UP001165089"/>
    </source>
</evidence>
<evidence type="ECO:0000256" key="7">
    <source>
        <dbReference type="ARBA" id="ARBA00048169"/>
    </source>
</evidence>
<dbReference type="EMBL" id="BSDD01000001">
    <property type="protein sequence ID" value="GLH69224.1"/>
    <property type="molecule type" value="Genomic_DNA"/>
</dbReference>
<gene>
    <name evidence="11" type="primary">hemC</name>
    <name evidence="11" type="ORF">GETHPA_07570</name>
</gene>
<organism evidence="11 12">
    <name type="scientific">Geothrix rubra</name>
    <dbReference type="NCBI Taxonomy" id="2927977"/>
    <lineage>
        <taxon>Bacteria</taxon>
        <taxon>Pseudomonadati</taxon>
        <taxon>Acidobacteriota</taxon>
        <taxon>Holophagae</taxon>
        <taxon>Holophagales</taxon>
        <taxon>Holophagaceae</taxon>
        <taxon>Geothrix</taxon>
    </lineage>
</organism>
<comment type="pathway">
    <text evidence="2">Porphyrin-containing compound metabolism; protoporphyrin-IX biosynthesis; coproporphyrinogen-III from 5-aminolevulinate: step 2/4.</text>
</comment>
<evidence type="ECO:0000256" key="6">
    <source>
        <dbReference type="ARBA" id="ARBA00023244"/>
    </source>
</evidence>
<comment type="catalytic activity">
    <reaction evidence="7">
        <text>4 porphobilinogen + H2O = hydroxymethylbilane + 4 NH4(+)</text>
        <dbReference type="Rhea" id="RHEA:13185"/>
        <dbReference type="ChEBI" id="CHEBI:15377"/>
        <dbReference type="ChEBI" id="CHEBI:28938"/>
        <dbReference type="ChEBI" id="CHEBI:57845"/>
        <dbReference type="ChEBI" id="CHEBI:58126"/>
        <dbReference type="EC" id="2.5.1.61"/>
    </reaction>
</comment>
<evidence type="ECO:0000256" key="8">
    <source>
        <dbReference type="NCBIfam" id="TIGR00212"/>
    </source>
</evidence>
<feature type="domain" description="Porphobilinogen deaminase N-terminal" evidence="9">
    <location>
        <begin position="4"/>
        <end position="210"/>
    </location>
</feature>
<comment type="similarity">
    <text evidence="3">Belongs to the HMBS family.</text>
</comment>
<dbReference type="PIRSF" id="PIRSF001438">
    <property type="entry name" value="4pyrrol_synth_OHMeBilane_synth"/>
    <property type="match status" value="1"/>
</dbReference>
<dbReference type="Pfam" id="PF01379">
    <property type="entry name" value="Porphobil_deam"/>
    <property type="match status" value="1"/>
</dbReference>
<comment type="function">
    <text evidence="1">Tetrapolymerization of the monopyrrole PBG into the hydroxymethylbilane pre-uroporphyrinogen in several discrete steps.</text>
</comment>
<evidence type="ECO:0000256" key="3">
    <source>
        <dbReference type="ARBA" id="ARBA00005638"/>
    </source>
</evidence>
<dbReference type="Pfam" id="PF03900">
    <property type="entry name" value="Porphobil_deamC"/>
    <property type="match status" value="1"/>
</dbReference>
<evidence type="ECO:0000256" key="5">
    <source>
        <dbReference type="ARBA" id="ARBA00022679"/>
    </source>
</evidence>
<comment type="caution">
    <text evidence="11">The sequence shown here is derived from an EMBL/GenBank/DDBJ whole genome shotgun (WGS) entry which is preliminary data.</text>
</comment>
<dbReference type="Proteomes" id="UP001165089">
    <property type="component" value="Unassembled WGS sequence"/>
</dbReference>
<evidence type="ECO:0000256" key="1">
    <source>
        <dbReference type="ARBA" id="ARBA00002869"/>
    </source>
</evidence>
<dbReference type="PRINTS" id="PR00151">
    <property type="entry name" value="PORPHBDMNASE"/>
</dbReference>
<dbReference type="SUPFAM" id="SSF54782">
    <property type="entry name" value="Porphobilinogen deaminase (hydroxymethylbilane synthase), C-terminal domain"/>
    <property type="match status" value="1"/>
</dbReference>
<dbReference type="InterPro" id="IPR036803">
    <property type="entry name" value="Porphobilinogen_deaminase_C_sf"/>
</dbReference>
<evidence type="ECO:0000256" key="2">
    <source>
        <dbReference type="ARBA" id="ARBA00004735"/>
    </source>
</evidence>
<dbReference type="InterPro" id="IPR000860">
    <property type="entry name" value="HemC"/>
</dbReference>
<dbReference type="Gene3D" id="3.40.190.10">
    <property type="entry name" value="Periplasmic binding protein-like II"/>
    <property type="match status" value="2"/>
</dbReference>
<dbReference type="NCBIfam" id="TIGR00212">
    <property type="entry name" value="hemC"/>
    <property type="match status" value="1"/>
</dbReference>
<dbReference type="Gene3D" id="3.30.160.40">
    <property type="entry name" value="Porphobilinogen deaminase, C-terminal domain"/>
    <property type="match status" value="1"/>
</dbReference>
<proteinExistence type="inferred from homology"/>
<dbReference type="SUPFAM" id="SSF53850">
    <property type="entry name" value="Periplasmic binding protein-like II"/>
    <property type="match status" value="1"/>
</dbReference>
<evidence type="ECO:0000259" key="9">
    <source>
        <dbReference type="Pfam" id="PF01379"/>
    </source>
</evidence>
<sequence length="294" mass="31706">MKHVTVATRGSLLAVGQAEPLVRFLESKGYEVSWRKFSTSGDQWLQGPLDKQVGGGFFTKELEDAMAAGAADLLIHSLKDVSLDRPEGIVPACIPHREDPADWLVMRPDAPEDLVIGTSAVRRERMLRDLFPKARFTWIRGNVPTRLQRVRDGVLREEPLHATMLAAAGLKRLKLDLQGLVVRPLTPAELPSAPGQGALLAEARADRPDLVEVLAEMHDPMTARCVTLERQVLAGIGGGCQQPLGALAEPQADGSLLLRAAYAGEDGLLRAEARGTDDQQLLAAVLKGLGLACV</sequence>
<protein>
    <recommendedName>
        <fullName evidence="8">Hydroxymethylbilane synthase</fullName>
        <ecNumber evidence="8">2.5.1.61</ecNumber>
    </recommendedName>
</protein>
<dbReference type="InterPro" id="IPR022417">
    <property type="entry name" value="Porphobilin_deaminase_N"/>
</dbReference>
<comment type="subunit">
    <text evidence="4">Monomer.</text>
</comment>
<evidence type="ECO:0000313" key="11">
    <source>
        <dbReference type="EMBL" id="GLH69224.1"/>
    </source>
</evidence>
<dbReference type="PANTHER" id="PTHR11557">
    <property type="entry name" value="PORPHOBILINOGEN DEAMINASE"/>
    <property type="match status" value="1"/>
</dbReference>
<keyword evidence="5" id="KW-0808">Transferase</keyword>